<dbReference type="Proteomes" id="UP000002051">
    <property type="component" value="Chromosome 4"/>
</dbReference>
<dbReference type="PIRSF" id="PIRSF037488">
    <property type="entry name" value="Mt_Rho_GTPase"/>
    <property type="match status" value="1"/>
</dbReference>
<reference evidence="13 16" key="1">
    <citation type="journal article" date="2011" name="Nature">
        <title>The Medicago genome provides insight into the evolution of rhizobial symbioses.</title>
        <authorList>
            <person name="Young N.D."/>
            <person name="Debelle F."/>
            <person name="Oldroyd G.E."/>
            <person name="Geurts R."/>
            <person name="Cannon S.B."/>
            <person name="Udvardi M.K."/>
            <person name="Benedito V.A."/>
            <person name="Mayer K.F."/>
            <person name="Gouzy J."/>
            <person name="Schoof H."/>
            <person name="Van de Peer Y."/>
            <person name="Proost S."/>
            <person name="Cook D.R."/>
            <person name="Meyers B.C."/>
            <person name="Spannagl M."/>
            <person name="Cheung F."/>
            <person name="De Mita S."/>
            <person name="Krishnakumar V."/>
            <person name="Gundlach H."/>
            <person name="Zhou S."/>
            <person name="Mudge J."/>
            <person name="Bharti A.K."/>
            <person name="Murray J.D."/>
            <person name="Naoumkina M.A."/>
            <person name="Rosen B."/>
            <person name="Silverstein K.A."/>
            <person name="Tang H."/>
            <person name="Rombauts S."/>
            <person name="Zhao P.X."/>
            <person name="Zhou P."/>
            <person name="Barbe V."/>
            <person name="Bardou P."/>
            <person name="Bechner M."/>
            <person name="Bellec A."/>
            <person name="Berger A."/>
            <person name="Berges H."/>
            <person name="Bidwell S."/>
            <person name="Bisseling T."/>
            <person name="Choisne N."/>
            <person name="Couloux A."/>
            <person name="Denny R."/>
            <person name="Deshpande S."/>
            <person name="Dai X."/>
            <person name="Doyle J.J."/>
            <person name="Dudez A.M."/>
            <person name="Farmer A.D."/>
            <person name="Fouteau S."/>
            <person name="Franken C."/>
            <person name="Gibelin C."/>
            <person name="Gish J."/>
            <person name="Goldstein S."/>
            <person name="Gonzalez A.J."/>
            <person name="Green P.J."/>
            <person name="Hallab A."/>
            <person name="Hartog M."/>
            <person name="Hua A."/>
            <person name="Humphray S.J."/>
            <person name="Jeong D.H."/>
            <person name="Jing Y."/>
            <person name="Jocker A."/>
            <person name="Kenton S.M."/>
            <person name="Kim D.J."/>
            <person name="Klee K."/>
            <person name="Lai H."/>
            <person name="Lang C."/>
            <person name="Lin S."/>
            <person name="Macmil S.L."/>
            <person name="Magdelenat G."/>
            <person name="Matthews L."/>
            <person name="McCorrison J."/>
            <person name="Monaghan E.L."/>
            <person name="Mun J.H."/>
            <person name="Najar F.Z."/>
            <person name="Nicholson C."/>
            <person name="Noirot C."/>
            <person name="O'Bleness M."/>
            <person name="Paule C.R."/>
            <person name="Poulain J."/>
            <person name="Prion F."/>
            <person name="Qin B."/>
            <person name="Qu C."/>
            <person name="Retzel E.F."/>
            <person name="Riddle C."/>
            <person name="Sallet E."/>
            <person name="Samain S."/>
            <person name="Samson N."/>
            <person name="Sanders I."/>
            <person name="Saurat O."/>
            <person name="Scarpelli C."/>
            <person name="Schiex T."/>
            <person name="Segurens B."/>
            <person name="Severin A.J."/>
            <person name="Sherrier D.J."/>
            <person name="Shi R."/>
            <person name="Sims S."/>
            <person name="Singer S.R."/>
            <person name="Sinharoy S."/>
            <person name="Sterck L."/>
            <person name="Viollet A."/>
            <person name="Wang B.B."/>
            <person name="Wang K."/>
            <person name="Wang M."/>
            <person name="Wang X."/>
            <person name="Warfsmann J."/>
            <person name="Weissenbach J."/>
            <person name="White D.D."/>
            <person name="White J.D."/>
            <person name="Wiley G.B."/>
            <person name="Wincker P."/>
            <person name="Xing Y."/>
            <person name="Yang L."/>
            <person name="Yao Z."/>
            <person name="Ying F."/>
            <person name="Zhai J."/>
            <person name="Zhou L."/>
            <person name="Zuber A."/>
            <person name="Denarie J."/>
            <person name="Dixon R.A."/>
            <person name="May G.D."/>
            <person name="Schwartz D.C."/>
            <person name="Rogers J."/>
            <person name="Quetier F."/>
            <person name="Town C.D."/>
            <person name="Roe B.A."/>
        </authorList>
    </citation>
    <scope>NUCLEOTIDE SEQUENCE [LARGE SCALE GENOMIC DNA]</scope>
    <source>
        <strain evidence="13">A17</strain>
        <strain evidence="15 16">cv. Jemalong A17</strain>
    </source>
</reference>
<evidence type="ECO:0000256" key="8">
    <source>
        <dbReference type="ARBA" id="ARBA00022989"/>
    </source>
</evidence>
<dbReference type="GO" id="GO:0003924">
    <property type="term" value="F:GTPase activity"/>
    <property type="evidence" value="ECO:0000318"/>
    <property type="project" value="GO_Central"/>
</dbReference>
<evidence type="ECO:0000256" key="6">
    <source>
        <dbReference type="ARBA" id="ARBA00022787"/>
    </source>
</evidence>
<evidence type="ECO:0000256" key="11">
    <source>
        <dbReference type="PIRNR" id="PIRNR037488"/>
    </source>
</evidence>
<dbReference type="InterPro" id="IPR001806">
    <property type="entry name" value="Small_GTPase"/>
</dbReference>
<evidence type="ECO:0000313" key="15">
    <source>
        <dbReference type="EnsemblPlants" id="AES92418"/>
    </source>
</evidence>
<dbReference type="Gene3D" id="3.40.50.300">
    <property type="entry name" value="P-loop containing nucleotide triphosphate hydrolases"/>
    <property type="match status" value="2"/>
</dbReference>
<dbReference type="InterPro" id="IPR011992">
    <property type="entry name" value="EF-hand-dom_pair"/>
</dbReference>
<dbReference type="Gene3D" id="1.10.238.10">
    <property type="entry name" value="EF-hand"/>
    <property type="match status" value="2"/>
</dbReference>
<reference evidence="14" key="5">
    <citation type="journal article" date="2018" name="Nat. Plants">
        <title>Whole-genome landscape of Medicago truncatula symbiotic genes.</title>
        <authorList>
            <person name="Pecrix Y."/>
            <person name="Gamas P."/>
            <person name="Carrere S."/>
        </authorList>
    </citation>
    <scope>NUCLEOTIDE SEQUENCE</scope>
    <source>
        <tissue evidence="14">Leaves</tissue>
    </source>
</reference>
<dbReference type="GO" id="GO:0005741">
    <property type="term" value="C:mitochondrial outer membrane"/>
    <property type="evidence" value="ECO:0000318"/>
    <property type="project" value="GO_Central"/>
</dbReference>
<keyword evidence="9 11" id="KW-0496">Mitochondrion</keyword>
<dbReference type="EnsemblPlants" id="AES92418">
    <property type="protein sequence ID" value="AES92418"/>
    <property type="gene ID" value="MTR_4g129310"/>
</dbReference>
<accession>G7JEA4</accession>
<dbReference type="Gramene" id="rna27664">
    <property type="protein sequence ID" value="RHN64805.1"/>
    <property type="gene ID" value="gene27664"/>
</dbReference>
<dbReference type="InterPro" id="IPR018247">
    <property type="entry name" value="EF_Hand_1_Ca_BS"/>
</dbReference>
<keyword evidence="5" id="KW-0677">Repeat</keyword>
<protein>
    <recommendedName>
        <fullName evidence="11">Mitochondrial Rho GTPase</fullName>
        <ecNumber evidence="11">3.6.5.-</ecNumber>
    </recommendedName>
</protein>
<evidence type="ECO:0000256" key="9">
    <source>
        <dbReference type="ARBA" id="ARBA00023128"/>
    </source>
</evidence>
<keyword evidence="4" id="KW-0479">Metal-binding</keyword>
<sequence length="613" mass="69785">MHYARISACACFIHGNRPFCNSYCCRRRQGTGKSSLITTFATGNPVKDVPPVLLSTRLPKHLSPDGVRITIIDTSSRPEDCFKVGEQLRRADAIVLTYTCDRQETLERLSSFWLPRLRDLGVNVPVIVAACKLDLQHDNQEESLEDVEITIRCSAYTTMGVYIYPSYYYNQQLHCFQILLLKKYFTLLFLLKVADVFTFAQYSVNCPLGPLYCRNSKTLKPRFVRALKRIFIHCDLDRDGALGDTELNDFQVKYVKDPVPETRIANLMRFLRDRFPEGMNERGLTFTGFQSLHADFMKILFREIPWTMLKRFGYNDDIKLADHLIPDLKRAPDQSIELTNESLDFLKKIFVAFDINSDGYLQPEELKELFSTAPESPWIGAPYEDAADESAFRGLSLDAFLSKWALMTLLEPTFSVKNLIYIGFPGDPSTAIRVIRSRSLDRKMQHSERNVFQCFVFGPRGAGKSALLKSFIRWPYLEIYDPTNEDRYVVNVVDNSMGNKKYLVLREIPEDGVRELLANNKSLASCDVAVFVHDRSSSELLVEIARHGEDNGFEVPCLIVAAKDEQDSFPMATQELTRVSRDLGVEAPIPISVMLGSLNGLFRRIVTAADTLI</sequence>
<keyword evidence="3" id="KW-0812">Transmembrane</keyword>
<dbReference type="EMBL" id="CM001220">
    <property type="protein sequence ID" value="AES92418.2"/>
    <property type="molecule type" value="Genomic_DNA"/>
</dbReference>
<dbReference type="GO" id="GO:0005525">
    <property type="term" value="F:GTP binding"/>
    <property type="evidence" value="ECO:0000318"/>
    <property type="project" value="GO_Central"/>
</dbReference>
<dbReference type="SUPFAM" id="SSF52540">
    <property type="entry name" value="P-loop containing nucleoside triphosphate hydrolases"/>
    <property type="match status" value="2"/>
</dbReference>
<organism evidence="13 16">
    <name type="scientific">Medicago truncatula</name>
    <name type="common">Barrel medic</name>
    <name type="synonym">Medicago tribuloides</name>
    <dbReference type="NCBI Taxonomy" id="3880"/>
    <lineage>
        <taxon>Eukaryota</taxon>
        <taxon>Viridiplantae</taxon>
        <taxon>Streptophyta</taxon>
        <taxon>Embryophyta</taxon>
        <taxon>Tracheophyta</taxon>
        <taxon>Spermatophyta</taxon>
        <taxon>Magnoliopsida</taxon>
        <taxon>eudicotyledons</taxon>
        <taxon>Gunneridae</taxon>
        <taxon>Pentapetalae</taxon>
        <taxon>rosids</taxon>
        <taxon>fabids</taxon>
        <taxon>Fabales</taxon>
        <taxon>Fabaceae</taxon>
        <taxon>Papilionoideae</taxon>
        <taxon>50 kb inversion clade</taxon>
        <taxon>NPAAA clade</taxon>
        <taxon>Hologalegina</taxon>
        <taxon>IRL clade</taxon>
        <taxon>Trifolieae</taxon>
        <taxon>Medicago</taxon>
    </lineage>
</organism>
<evidence type="ECO:0000256" key="1">
    <source>
        <dbReference type="ARBA" id="ARBA00004200"/>
    </source>
</evidence>
<keyword evidence="10 11" id="KW-0472">Membrane</keyword>
<evidence type="ECO:0000313" key="14">
    <source>
        <dbReference type="EMBL" id="RHN64805.1"/>
    </source>
</evidence>
<name>G7JEA4_MEDTR</name>
<evidence type="ECO:0000256" key="4">
    <source>
        <dbReference type="ARBA" id="ARBA00022723"/>
    </source>
</evidence>
<reference evidence="13 16" key="2">
    <citation type="journal article" date="2014" name="BMC Genomics">
        <title>An improved genome release (version Mt4.0) for the model legume Medicago truncatula.</title>
        <authorList>
            <person name="Tang H."/>
            <person name="Krishnakumar V."/>
            <person name="Bidwell S."/>
            <person name="Rosen B."/>
            <person name="Chan A."/>
            <person name="Zhou S."/>
            <person name="Gentzbittel L."/>
            <person name="Childs K.L."/>
            <person name="Yandell M."/>
            <person name="Gundlach H."/>
            <person name="Mayer K.F."/>
            <person name="Schwartz D.C."/>
            <person name="Town C.D."/>
        </authorList>
    </citation>
    <scope>GENOME REANNOTATION</scope>
    <source>
        <strain evidence="15 16">cv. Jemalong A17</strain>
    </source>
</reference>
<dbReference type="eggNOG" id="KOG1707">
    <property type="taxonomic scope" value="Eukaryota"/>
</dbReference>
<keyword evidence="6 11" id="KW-1000">Mitochondrion outer membrane</keyword>
<dbReference type="PROSITE" id="PS00018">
    <property type="entry name" value="EF_HAND_1"/>
    <property type="match status" value="2"/>
</dbReference>
<reference evidence="17" key="4">
    <citation type="journal article" date="2018" name="Nat. Plants">
        <title>Whole-genome landscape of Medicago truncatula symbiotic genes.</title>
        <authorList>
            <person name="Pecrix Y."/>
            <person name="Staton S.E."/>
            <person name="Sallet E."/>
            <person name="Lelandais-Briere C."/>
            <person name="Moreau S."/>
            <person name="Carrere S."/>
            <person name="Blein T."/>
            <person name="Jardinaud M.F."/>
            <person name="Latrasse D."/>
            <person name="Zouine M."/>
            <person name="Zahm M."/>
            <person name="Kreplak J."/>
            <person name="Mayjonade B."/>
            <person name="Satge C."/>
            <person name="Perez M."/>
            <person name="Cauet S."/>
            <person name="Marande W."/>
            <person name="Chantry-Darmon C."/>
            <person name="Lopez-Roques C."/>
            <person name="Bouchez O."/>
            <person name="Berard A."/>
            <person name="Debelle F."/>
            <person name="Munos S."/>
            <person name="Bendahmane A."/>
            <person name="Berges H."/>
            <person name="Niebel A."/>
            <person name="Buitink J."/>
            <person name="Frugier F."/>
            <person name="Benhamed M."/>
            <person name="Crespi M."/>
            <person name="Gouzy J."/>
            <person name="Gamas P."/>
        </authorList>
    </citation>
    <scope>NUCLEOTIDE SEQUENCE [LARGE SCALE GENOMIC DNA]</scope>
    <source>
        <strain evidence="17">cv. Jemalong A17</strain>
    </source>
</reference>
<dbReference type="EC" id="3.6.5.-" evidence="11"/>
<evidence type="ECO:0000259" key="12">
    <source>
        <dbReference type="PROSITE" id="PS50222"/>
    </source>
</evidence>
<dbReference type="InterPro" id="IPR013567">
    <property type="entry name" value="EF_hand_assoc_2"/>
</dbReference>
<dbReference type="Pfam" id="PF08355">
    <property type="entry name" value="EF_assoc_1"/>
    <property type="match status" value="1"/>
</dbReference>
<dbReference type="InterPro" id="IPR013566">
    <property type="entry name" value="EF_hand_assoc_1"/>
</dbReference>
<dbReference type="GO" id="GO:0005509">
    <property type="term" value="F:calcium ion binding"/>
    <property type="evidence" value="ECO:0007669"/>
    <property type="project" value="InterPro"/>
</dbReference>
<dbReference type="InterPro" id="IPR052266">
    <property type="entry name" value="Miro-EF-hand_domain"/>
</dbReference>
<keyword evidence="11" id="KW-0378">Hydrolase</keyword>
<dbReference type="Pfam" id="PF13202">
    <property type="entry name" value="EF-hand_5"/>
    <property type="match status" value="1"/>
</dbReference>
<dbReference type="PANTHER" id="PTHR46819">
    <property type="entry name" value="EF-HAND CALCIUM-BINDING DOMAIN-CONTAINING PROTEIN 7"/>
    <property type="match status" value="1"/>
</dbReference>
<reference evidence="15" key="3">
    <citation type="submission" date="2015-04" db="UniProtKB">
        <authorList>
            <consortium name="EnsemblPlants"/>
        </authorList>
    </citation>
    <scope>IDENTIFICATION</scope>
    <source>
        <strain evidence="15">cv. Jemalong A17</strain>
    </source>
</reference>
<accession>A0A0C3X844</accession>
<comment type="similarity">
    <text evidence="2 11">Belongs to the mitochondrial Rho GTPase family.</text>
</comment>
<keyword evidence="7 11" id="KW-0106">Calcium</keyword>
<dbReference type="Pfam" id="PF08356">
    <property type="entry name" value="EF_assoc_2"/>
    <property type="match status" value="1"/>
</dbReference>
<dbReference type="STRING" id="3880.G7JEA4"/>
<dbReference type="Pfam" id="PF00071">
    <property type="entry name" value="Ras"/>
    <property type="match status" value="1"/>
</dbReference>
<feature type="domain" description="EF-hand" evidence="12">
    <location>
        <begin position="341"/>
        <end position="376"/>
    </location>
</feature>
<keyword evidence="16" id="KW-1185">Reference proteome</keyword>
<evidence type="ECO:0000313" key="16">
    <source>
        <dbReference type="Proteomes" id="UP000002051"/>
    </source>
</evidence>
<dbReference type="AlphaFoldDB" id="G7JEA4"/>
<dbReference type="InterPro" id="IPR027417">
    <property type="entry name" value="P-loop_NTPase"/>
</dbReference>
<dbReference type="PROSITE" id="PS50222">
    <property type="entry name" value="EF_HAND_2"/>
    <property type="match status" value="1"/>
</dbReference>
<dbReference type="PANTHER" id="PTHR46819:SF1">
    <property type="entry name" value="EF-HAND CALCIUM-BINDING DOMAIN-CONTAINING PROTEIN 7"/>
    <property type="match status" value="1"/>
</dbReference>
<keyword evidence="11" id="KW-0342">GTP-binding</keyword>
<gene>
    <name evidence="13" type="ordered locus">MTR_4g129310</name>
    <name evidence="14" type="ORF">MtrunA17_Chr4g0073061</name>
</gene>
<keyword evidence="8" id="KW-1133">Transmembrane helix</keyword>
<dbReference type="EMBL" id="PSQE01000004">
    <property type="protein sequence ID" value="RHN64805.1"/>
    <property type="molecule type" value="Genomic_DNA"/>
</dbReference>
<dbReference type="HOGENOM" id="CLU_014255_2_1_1"/>
<comment type="subcellular location">
    <subcellularLocation>
        <location evidence="1 11">Mitochondrion outer membrane</location>
        <topology evidence="1 11">Single-pass type IV membrane protein</topology>
    </subcellularLocation>
</comment>
<dbReference type="PaxDb" id="3880-AES92418"/>
<dbReference type="SMART" id="SM00054">
    <property type="entry name" value="EFh"/>
    <property type="match status" value="2"/>
</dbReference>
<evidence type="ECO:0000256" key="10">
    <source>
        <dbReference type="ARBA" id="ARBA00023136"/>
    </source>
</evidence>
<proteinExistence type="inferred from homology"/>
<evidence type="ECO:0000313" key="13">
    <source>
        <dbReference type="EMBL" id="AES92418.2"/>
    </source>
</evidence>
<evidence type="ECO:0000313" key="17">
    <source>
        <dbReference type="Proteomes" id="UP000265566"/>
    </source>
</evidence>
<dbReference type="Proteomes" id="UP000265566">
    <property type="component" value="Chromosome 4"/>
</dbReference>
<evidence type="ECO:0000256" key="5">
    <source>
        <dbReference type="ARBA" id="ARBA00022737"/>
    </source>
</evidence>
<evidence type="ECO:0000256" key="3">
    <source>
        <dbReference type="ARBA" id="ARBA00022692"/>
    </source>
</evidence>
<dbReference type="GO" id="GO:0007005">
    <property type="term" value="P:mitochondrion organization"/>
    <property type="evidence" value="ECO:0000318"/>
    <property type="project" value="GO_Central"/>
</dbReference>
<dbReference type="InterPro" id="IPR002048">
    <property type="entry name" value="EF_hand_dom"/>
</dbReference>
<keyword evidence="11" id="KW-0547">Nucleotide-binding</keyword>
<evidence type="ECO:0000256" key="2">
    <source>
        <dbReference type="ARBA" id="ARBA00007981"/>
    </source>
</evidence>
<dbReference type="SUPFAM" id="SSF47473">
    <property type="entry name" value="EF-hand"/>
    <property type="match status" value="1"/>
</dbReference>
<dbReference type="InterPro" id="IPR021181">
    <property type="entry name" value="Miro"/>
</dbReference>
<evidence type="ECO:0000256" key="7">
    <source>
        <dbReference type="ARBA" id="ARBA00022837"/>
    </source>
</evidence>